<dbReference type="AlphaFoldDB" id="A0AAE1E0E3"/>
<keyword evidence="2" id="KW-1185">Reference proteome</keyword>
<accession>A0AAE1E0E3</accession>
<gene>
    <name evidence="1" type="ORF">RRG08_005568</name>
</gene>
<reference evidence="1" key="1">
    <citation type="journal article" date="2023" name="G3 (Bethesda)">
        <title>A reference genome for the long-term kleptoplast-retaining sea slug Elysia crispata morphotype clarki.</title>
        <authorList>
            <person name="Eastman K.E."/>
            <person name="Pendleton A.L."/>
            <person name="Shaikh M.A."/>
            <person name="Suttiyut T."/>
            <person name="Ogas R."/>
            <person name="Tomko P."/>
            <person name="Gavelis G."/>
            <person name="Widhalm J.R."/>
            <person name="Wisecaver J.H."/>
        </authorList>
    </citation>
    <scope>NUCLEOTIDE SEQUENCE</scope>
    <source>
        <strain evidence="1">ECLA1</strain>
    </source>
</reference>
<name>A0AAE1E0E3_9GAST</name>
<dbReference type="EMBL" id="JAWDGP010001677">
    <property type="protein sequence ID" value="KAK3789422.1"/>
    <property type="molecule type" value="Genomic_DNA"/>
</dbReference>
<organism evidence="1 2">
    <name type="scientific">Elysia crispata</name>
    <name type="common">lettuce slug</name>
    <dbReference type="NCBI Taxonomy" id="231223"/>
    <lineage>
        <taxon>Eukaryota</taxon>
        <taxon>Metazoa</taxon>
        <taxon>Spiralia</taxon>
        <taxon>Lophotrochozoa</taxon>
        <taxon>Mollusca</taxon>
        <taxon>Gastropoda</taxon>
        <taxon>Heterobranchia</taxon>
        <taxon>Euthyneura</taxon>
        <taxon>Panpulmonata</taxon>
        <taxon>Sacoglossa</taxon>
        <taxon>Placobranchoidea</taxon>
        <taxon>Plakobranchidae</taxon>
        <taxon>Elysia</taxon>
    </lineage>
</organism>
<proteinExistence type="predicted"/>
<evidence type="ECO:0000313" key="1">
    <source>
        <dbReference type="EMBL" id="KAK3789422.1"/>
    </source>
</evidence>
<comment type="caution">
    <text evidence="1">The sequence shown here is derived from an EMBL/GenBank/DDBJ whole genome shotgun (WGS) entry which is preliminary data.</text>
</comment>
<dbReference type="Proteomes" id="UP001283361">
    <property type="component" value="Unassembled WGS sequence"/>
</dbReference>
<evidence type="ECO:0000313" key="2">
    <source>
        <dbReference type="Proteomes" id="UP001283361"/>
    </source>
</evidence>
<sequence length="86" mass="9621">MFINKGSGLNFDYLGLLEVGHSFNLHTNMGSQRHKLEKSPIINSTMIMTALNKSETRSKVTMSDPGSRLAVELLGRSKEEILRVLM</sequence>
<protein>
    <submittedName>
        <fullName evidence="1">Uncharacterized protein</fullName>
    </submittedName>
</protein>